<dbReference type="EMBL" id="JAPNKE010000002">
    <property type="protein sequence ID" value="MCY1006215.1"/>
    <property type="molecule type" value="Genomic_DNA"/>
</dbReference>
<organism evidence="2 3">
    <name type="scientific">Nannocystis pusilla</name>
    <dbReference type="NCBI Taxonomy" id="889268"/>
    <lineage>
        <taxon>Bacteria</taxon>
        <taxon>Pseudomonadati</taxon>
        <taxon>Myxococcota</taxon>
        <taxon>Polyangia</taxon>
        <taxon>Nannocystales</taxon>
        <taxon>Nannocystaceae</taxon>
        <taxon>Nannocystis</taxon>
    </lineage>
</organism>
<feature type="compositionally biased region" description="Pro residues" evidence="1">
    <location>
        <begin position="217"/>
        <end position="227"/>
    </location>
</feature>
<dbReference type="AlphaFoldDB" id="A0A9X3ELY4"/>
<name>A0A9X3ELY4_9BACT</name>
<evidence type="ECO:0000256" key="1">
    <source>
        <dbReference type="SAM" id="MobiDB-lite"/>
    </source>
</evidence>
<protein>
    <submittedName>
        <fullName evidence="2">Uncharacterized protein</fullName>
    </submittedName>
</protein>
<gene>
    <name evidence="2" type="ORF">OV079_11715</name>
</gene>
<feature type="region of interest" description="Disordered" evidence="1">
    <location>
        <begin position="203"/>
        <end position="227"/>
    </location>
</feature>
<accession>A0A9X3ELY4</accession>
<sequence length="227" mass="24155">MPKTAWAALTGSPGIVPAIGIEDGPRGFHEQGATPSPARCCVRGHNRYHRPMRSLIVALAVLLSACNLGRDAEAERYVNQDMAVPMARLADAMHAMSLLSERDVAKPDIIARLMHISTTLRVFIEETRQVAPAKEFANLHGVLIGYAEDFKSELDRMAVAASKGDTAAFGLGCKNLSIGKRGFISWERGFDQLLTAAGVEQAPLPAAPPVTDDPAPVISPPAPAGPN</sequence>
<keyword evidence="3" id="KW-1185">Reference proteome</keyword>
<evidence type="ECO:0000313" key="2">
    <source>
        <dbReference type="EMBL" id="MCY1006215.1"/>
    </source>
</evidence>
<comment type="caution">
    <text evidence="2">The sequence shown here is derived from an EMBL/GenBank/DDBJ whole genome shotgun (WGS) entry which is preliminary data.</text>
</comment>
<proteinExistence type="predicted"/>
<evidence type="ECO:0000313" key="3">
    <source>
        <dbReference type="Proteomes" id="UP001150924"/>
    </source>
</evidence>
<dbReference type="RefSeq" id="WP_267768288.1">
    <property type="nucleotide sequence ID" value="NZ_JAPNKE010000002.1"/>
</dbReference>
<dbReference type="Proteomes" id="UP001150924">
    <property type="component" value="Unassembled WGS sequence"/>
</dbReference>
<reference evidence="2" key="1">
    <citation type="submission" date="2022-11" db="EMBL/GenBank/DDBJ databases">
        <title>Minimal conservation of predation-associated metabolite biosynthetic gene clusters underscores biosynthetic potential of Myxococcota including descriptions for ten novel species: Archangium lansinium sp. nov., Myxococcus landrumus sp. nov., Nannocystis bai.</title>
        <authorList>
            <person name="Ahearne A."/>
            <person name="Stevens C."/>
            <person name="Phillips K."/>
        </authorList>
    </citation>
    <scope>NUCLEOTIDE SEQUENCE</scope>
    <source>
        <strain evidence="2">Na p29</strain>
    </source>
</reference>